<keyword evidence="2" id="KW-0472">Membrane</keyword>
<organism evidence="3 4">
    <name type="scientific">Yersinia pseudotuberculosis</name>
    <dbReference type="NCBI Taxonomy" id="633"/>
    <lineage>
        <taxon>Bacteria</taxon>
        <taxon>Pseudomonadati</taxon>
        <taxon>Pseudomonadota</taxon>
        <taxon>Gammaproteobacteria</taxon>
        <taxon>Enterobacterales</taxon>
        <taxon>Yersiniaceae</taxon>
        <taxon>Yersinia</taxon>
    </lineage>
</organism>
<evidence type="ECO:0000256" key="1">
    <source>
        <dbReference type="SAM" id="MobiDB-lite"/>
    </source>
</evidence>
<sequence length="66" mass="7402">MWALSHETAPIAYLSFYLSVYLSICLSVYLSVILRLMLNHLQNSPGIGCTGRKNIDRTGTQGTQQR</sequence>
<proteinExistence type="predicted"/>
<dbReference type="AlphaFoldDB" id="A0A380QDK4"/>
<keyword evidence="2" id="KW-1133">Transmembrane helix</keyword>
<dbReference type="EMBL" id="UHJC01000001">
    <property type="protein sequence ID" value="SUP85761.1"/>
    <property type="molecule type" value="Genomic_DNA"/>
</dbReference>
<feature type="compositionally biased region" description="Polar residues" evidence="1">
    <location>
        <begin position="57"/>
        <end position="66"/>
    </location>
</feature>
<name>A0A380QDK4_YERPU</name>
<protein>
    <submittedName>
        <fullName evidence="3">Uncharacterized protein</fullName>
    </submittedName>
</protein>
<feature type="region of interest" description="Disordered" evidence="1">
    <location>
        <begin position="46"/>
        <end position="66"/>
    </location>
</feature>
<reference evidence="3 4" key="1">
    <citation type="submission" date="2018-06" db="EMBL/GenBank/DDBJ databases">
        <authorList>
            <consortium name="Pathogen Informatics"/>
            <person name="Doyle S."/>
        </authorList>
    </citation>
    <scope>NUCLEOTIDE SEQUENCE [LARGE SCALE GENOMIC DNA]</scope>
    <source>
        <strain evidence="3 4">NCTC8580</strain>
    </source>
</reference>
<evidence type="ECO:0000313" key="4">
    <source>
        <dbReference type="Proteomes" id="UP000255087"/>
    </source>
</evidence>
<evidence type="ECO:0000256" key="2">
    <source>
        <dbReference type="SAM" id="Phobius"/>
    </source>
</evidence>
<accession>A0A380QDK4</accession>
<dbReference type="Proteomes" id="UP000255087">
    <property type="component" value="Unassembled WGS sequence"/>
</dbReference>
<keyword evidence="2" id="KW-0812">Transmembrane</keyword>
<evidence type="ECO:0000313" key="3">
    <source>
        <dbReference type="EMBL" id="SUP85761.1"/>
    </source>
</evidence>
<feature type="transmembrane region" description="Helical" evidence="2">
    <location>
        <begin position="12"/>
        <end position="34"/>
    </location>
</feature>
<gene>
    <name evidence="3" type="ORF">NCTC8580_03862</name>
</gene>